<dbReference type="Proteomes" id="UP001485226">
    <property type="component" value="Unassembled WGS sequence"/>
</dbReference>
<accession>A0ABU9IPY7</accession>
<comment type="caution">
    <text evidence="2">The sequence shown here is derived from an EMBL/GenBank/DDBJ whole genome shotgun (WGS) entry which is preliminary data.</text>
</comment>
<sequence>MIDFFLKNINPQFIIIIGAFLTMAGGYLASIKSDRESEENGQKVDLIKNLTEEINKLSVINKDLGELNIDYSKKTASELEENKTRIELIGLLSKEMKRLSEINNLFARQNIEYSKNNEFFVKQLQEKADELSRQVTGGDSYPYFDVAFNRGDNKIVLNVYNSGDIKLENVNMEIRDNIKRNYLLSLEKVNLEEINSEKYSKFFEVLYPNNSTNEFDFNLDEKFENIELGIDFKFGNRHIVQYVFVSNYKNLNTRYGEVKIVENNKVILHYTFNKDFVRNYLVE</sequence>
<keyword evidence="1" id="KW-0812">Transmembrane</keyword>
<keyword evidence="1" id="KW-0472">Membrane</keyword>
<organism evidence="2 3">
    <name type="scientific">Flavobacterium calami</name>
    <dbReference type="NCBI Taxonomy" id="3139144"/>
    <lineage>
        <taxon>Bacteria</taxon>
        <taxon>Pseudomonadati</taxon>
        <taxon>Bacteroidota</taxon>
        <taxon>Flavobacteriia</taxon>
        <taxon>Flavobacteriales</taxon>
        <taxon>Flavobacteriaceae</taxon>
        <taxon>Flavobacterium</taxon>
    </lineage>
</organism>
<proteinExistence type="predicted"/>
<reference evidence="2 3" key="1">
    <citation type="submission" date="2024-04" db="EMBL/GenBank/DDBJ databases">
        <title>Flavobacterium sp. DGU38 16S ribosomal RNA gene Genome sequencing and assembly.</title>
        <authorList>
            <person name="Park S."/>
        </authorList>
    </citation>
    <scope>NUCLEOTIDE SEQUENCE [LARGE SCALE GENOMIC DNA]</scope>
    <source>
        <strain evidence="2 3">DGU38</strain>
    </source>
</reference>
<dbReference type="EMBL" id="JBBYHS010000011">
    <property type="protein sequence ID" value="MEL1254504.1"/>
    <property type="molecule type" value="Genomic_DNA"/>
</dbReference>
<keyword evidence="1" id="KW-1133">Transmembrane helix</keyword>
<feature type="transmembrane region" description="Helical" evidence="1">
    <location>
        <begin position="12"/>
        <end position="29"/>
    </location>
</feature>
<dbReference type="RefSeq" id="WP_341692879.1">
    <property type="nucleotide sequence ID" value="NZ_JBBYHS010000011.1"/>
</dbReference>
<protein>
    <submittedName>
        <fullName evidence="2">Uncharacterized protein</fullName>
    </submittedName>
</protein>
<evidence type="ECO:0000313" key="3">
    <source>
        <dbReference type="Proteomes" id="UP001485226"/>
    </source>
</evidence>
<evidence type="ECO:0000256" key="1">
    <source>
        <dbReference type="SAM" id="Phobius"/>
    </source>
</evidence>
<evidence type="ECO:0000313" key="2">
    <source>
        <dbReference type="EMBL" id="MEL1254504.1"/>
    </source>
</evidence>
<gene>
    <name evidence="2" type="ORF">AAEO57_12010</name>
</gene>
<keyword evidence="3" id="KW-1185">Reference proteome</keyword>
<name>A0ABU9IPY7_9FLAO</name>